<keyword evidence="9" id="KW-1185">Reference proteome</keyword>
<dbReference type="GO" id="GO:0016020">
    <property type="term" value="C:membrane"/>
    <property type="evidence" value="ECO:0007669"/>
    <property type="project" value="UniProtKB-SubCell"/>
</dbReference>
<dbReference type="InterPro" id="IPR006121">
    <property type="entry name" value="HMA_dom"/>
</dbReference>
<dbReference type="Pfam" id="PF00403">
    <property type="entry name" value="HMA"/>
    <property type="match status" value="1"/>
</dbReference>
<feature type="compositionally biased region" description="Low complexity" evidence="6">
    <location>
        <begin position="91"/>
        <end position="100"/>
    </location>
</feature>
<dbReference type="SUPFAM" id="SSF55008">
    <property type="entry name" value="HMA, heavy metal-associated domain"/>
    <property type="match status" value="1"/>
</dbReference>
<proteinExistence type="inferred from homology"/>
<keyword evidence="2" id="KW-0488">Methylation</keyword>
<comment type="subcellular location">
    <subcellularLocation>
        <location evidence="1">Membrane</location>
        <topology evidence="1">Peripheral membrane protein</topology>
    </subcellularLocation>
</comment>
<keyword evidence="4" id="KW-0449">Lipoprotein</keyword>
<evidence type="ECO:0000256" key="3">
    <source>
        <dbReference type="ARBA" id="ARBA00022723"/>
    </source>
</evidence>
<evidence type="ECO:0000313" key="9">
    <source>
        <dbReference type="Proteomes" id="UP000595140"/>
    </source>
</evidence>
<feature type="domain" description="HMA" evidence="7">
    <location>
        <begin position="7"/>
        <end position="70"/>
    </location>
</feature>
<evidence type="ECO:0000256" key="1">
    <source>
        <dbReference type="ARBA" id="ARBA00004170"/>
    </source>
</evidence>
<dbReference type="PROSITE" id="PS50846">
    <property type="entry name" value="HMA_2"/>
    <property type="match status" value="1"/>
</dbReference>
<evidence type="ECO:0000256" key="2">
    <source>
        <dbReference type="ARBA" id="ARBA00022481"/>
    </source>
</evidence>
<dbReference type="EMBL" id="OOIL02002698">
    <property type="protein sequence ID" value="VFQ84146.1"/>
    <property type="molecule type" value="Genomic_DNA"/>
</dbReference>
<evidence type="ECO:0000256" key="5">
    <source>
        <dbReference type="ARBA" id="ARBA00024045"/>
    </source>
</evidence>
<dbReference type="Proteomes" id="UP000595140">
    <property type="component" value="Unassembled WGS sequence"/>
</dbReference>
<comment type="similarity">
    <text evidence="5">Belongs to the HIPP family.</text>
</comment>
<name>A0A484M7Y4_9ASTE</name>
<sequence>MMEPIAEVVCVLEVDVHCDECKLSLMRVLASISGVYSVEIDGEKGMATVVGEVEPNALLGAVANSGKHARLARATLRDPRMNRTNTTYGTSSSSSSSYASSYSPYYNNQTYDYTNRNSYAYNAIDHDPRSTRGTFE</sequence>
<reference evidence="8 9" key="1">
    <citation type="submission" date="2018-04" db="EMBL/GenBank/DDBJ databases">
        <authorList>
            <person name="Vogel A."/>
        </authorList>
    </citation>
    <scope>NUCLEOTIDE SEQUENCE [LARGE SCALE GENOMIC DNA]</scope>
</reference>
<dbReference type="GO" id="GO:0009626">
    <property type="term" value="P:plant-type hypersensitive response"/>
    <property type="evidence" value="ECO:0007669"/>
    <property type="project" value="UniProtKB-KW"/>
</dbReference>
<organism evidence="8 9">
    <name type="scientific">Cuscuta campestris</name>
    <dbReference type="NCBI Taxonomy" id="132261"/>
    <lineage>
        <taxon>Eukaryota</taxon>
        <taxon>Viridiplantae</taxon>
        <taxon>Streptophyta</taxon>
        <taxon>Embryophyta</taxon>
        <taxon>Tracheophyta</taxon>
        <taxon>Spermatophyta</taxon>
        <taxon>Magnoliopsida</taxon>
        <taxon>eudicotyledons</taxon>
        <taxon>Gunneridae</taxon>
        <taxon>Pentapetalae</taxon>
        <taxon>asterids</taxon>
        <taxon>lamiids</taxon>
        <taxon>Solanales</taxon>
        <taxon>Convolvulaceae</taxon>
        <taxon>Cuscuteae</taxon>
        <taxon>Cuscuta</taxon>
        <taxon>Cuscuta subgen. Grammica</taxon>
        <taxon>Cuscuta sect. Cleistogrammica</taxon>
    </lineage>
</organism>
<accession>A0A484M7Y4</accession>
<dbReference type="OrthoDB" id="1110082at2759"/>
<keyword evidence="4" id="KW-0636">Prenylation</keyword>
<keyword evidence="3" id="KW-0479">Metal-binding</keyword>
<dbReference type="GO" id="GO:0046872">
    <property type="term" value="F:metal ion binding"/>
    <property type="evidence" value="ECO:0007669"/>
    <property type="project" value="UniProtKB-KW"/>
</dbReference>
<dbReference type="InterPro" id="IPR036163">
    <property type="entry name" value="HMA_dom_sf"/>
</dbReference>
<dbReference type="AlphaFoldDB" id="A0A484M7Y4"/>
<gene>
    <name evidence="8" type="ORF">CCAM_LOCUS25922</name>
</gene>
<evidence type="ECO:0000256" key="6">
    <source>
        <dbReference type="SAM" id="MobiDB-lite"/>
    </source>
</evidence>
<evidence type="ECO:0000259" key="7">
    <source>
        <dbReference type="PROSITE" id="PS50846"/>
    </source>
</evidence>
<feature type="region of interest" description="Disordered" evidence="6">
    <location>
        <begin position="77"/>
        <end position="100"/>
    </location>
</feature>
<evidence type="ECO:0000256" key="4">
    <source>
        <dbReference type="ARBA" id="ARBA00023289"/>
    </source>
</evidence>
<dbReference type="Gene3D" id="3.30.70.100">
    <property type="match status" value="1"/>
</dbReference>
<dbReference type="CDD" id="cd00371">
    <property type="entry name" value="HMA"/>
    <property type="match status" value="1"/>
</dbReference>
<evidence type="ECO:0000313" key="8">
    <source>
        <dbReference type="EMBL" id="VFQ84146.1"/>
    </source>
</evidence>
<dbReference type="PANTHER" id="PTHR45868:SF63">
    <property type="entry name" value="HMA DOMAIN-CONTAINING PROTEIN"/>
    <property type="match status" value="1"/>
</dbReference>
<dbReference type="PANTHER" id="PTHR45868">
    <property type="entry name" value="HEAVY METAL-ASSOCIATED ISOPRENYLATED PLANT PROTEIN 33-RELATED"/>
    <property type="match status" value="1"/>
</dbReference>
<protein>
    <recommendedName>
        <fullName evidence="7">HMA domain-containing protein</fullName>
    </recommendedName>
</protein>